<accession>M5TXX2</accession>
<reference evidence="1 2" key="1">
    <citation type="journal article" date="2013" name="Mar. Genomics">
        <title>Expression of sulfatases in Rhodopirellula baltica and the diversity of sulfatases in the genus Rhodopirellula.</title>
        <authorList>
            <person name="Wegner C.E."/>
            <person name="Richter-Heitmann T."/>
            <person name="Klindworth A."/>
            <person name="Klockow C."/>
            <person name="Richter M."/>
            <person name="Achstetter T."/>
            <person name="Glockner F.O."/>
            <person name="Harder J."/>
        </authorList>
    </citation>
    <scope>NUCLEOTIDE SEQUENCE [LARGE SCALE GENOMIC DNA]</scope>
    <source>
        <strain evidence="1 2">SM41</strain>
    </source>
</reference>
<sequence>MDSDESRESVNLFLLDYCGRGRMGVITNVIREAAKISTYQKRFFGRVITFLNDRHQSPDAGQK</sequence>
<dbReference type="Proteomes" id="UP000011885">
    <property type="component" value="Unassembled WGS sequence"/>
</dbReference>
<keyword evidence="2" id="KW-1185">Reference proteome</keyword>
<organism evidence="1 2">
    <name type="scientific">Rhodopirellula sallentina SM41</name>
    <dbReference type="NCBI Taxonomy" id="1263870"/>
    <lineage>
        <taxon>Bacteria</taxon>
        <taxon>Pseudomonadati</taxon>
        <taxon>Planctomycetota</taxon>
        <taxon>Planctomycetia</taxon>
        <taxon>Pirellulales</taxon>
        <taxon>Pirellulaceae</taxon>
        <taxon>Rhodopirellula</taxon>
    </lineage>
</organism>
<proteinExistence type="predicted"/>
<name>M5TXX2_9BACT</name>
<evidence type="ECO:0000313" key="2">
    <source>
        <dbReference type="Proteomes" id="UP000011885"/>
    </source>
</evidence>
<comment type="caution">
    <text evidence="1">The sequence shown here is derived from an EMBL/GenBank/DDBJ whole genome shotgun (WGS) entry which is preliminary data.</text>
</comment>
<dbReference type="RefSeq" id="WP_008683187.1">
    <property type="nucleotide sequence ID" value="NZ_ANOH01000305.1"/>
</dbReference>
<gene>
    <name evidence="1" type="ORF">RSSM_04487</name>
</gene>
<protein>
    <submittedName>
        <fullName evidence="1">Uncharacterized protein</fullName>
    </submittedName>
</protein>
<evidence type="ECO:0000313" key="1">
    <source>
        <dbReference type="EMBL" id="EMI54072.1"/>
    </source>
</evidence>
<dbReference type="EMBL" id="ANOH01000305">
    <property type="protein sequence ID" value="EMI54072.1"/>
    <property type="molecule type" value="Genomic_DNA"/>
</dbReference>
<dbReference type="PATRIC" id="fig|1263870.3.peg.4745"/>
<dbReference type="AlphaFoldDB" id="M5TXX2"/>